<dbReference type="InterPro" id="IPR013321">
    <property type="entry name" value="Arc_rbn_hlx_hlx"/>
</dbReference>
<dbReference type="PIRSF" id="PIRSF003108">
    <property type="entry name" value="DinJ"/>
    <property type="match status" value="1"/>
</dbReference>
<dbReference type="InterPro" id="IPR007337">
    <property type="entry name" value="RelB/DinJ"/>
</dbReference>
<comment type="similarity">
    <text evidence="1">Belongs to the RelB/DinJ antitoxin family.</text>
</comment>
<proteinExistence type="inferred from homology"/>
<keyword evidence="2" id="KW-1277">Toxin-antitoxin system</keyword>
<evidence type="ECO:0000256" key="1">
    <source>
        <dbReference type="ARBA" id="ARBA00010562"/>
    </source>
</evidence>
<geneLocation type="plasmid" evidence="3">
    <name>pARS3</name>
</geneLocation>
<sequence>MANTNINIRMDADLKRQFEAFCADMGMTMTTAFNVFARKAVREYRIPFEISGDVPNAETVEAIKEVKRMKADPNLGKTYSNVDQMMEELLADV</sequence>
<evidence type="ECO:0000256" key="2">
    <source>
        <dbReference type="ARBA" id="ARBA00022649"/>
    </source>
</evidence>
<dbReference type="InterPro" id="IPR026262">
    <property type="entry name" value="DinJ"/>
</dbReference>
<dbReference type="GO" id="GO:0006351">
    <property type="term" value="P:DNA-templated transcription"/>
    <property type="evidence" value="ECO:0007669"/>
    <property type="project" value="TreeGrafter"/>
</dbReference>
<dbReference type="AlphaFoldDB" id="A0A140JXE1"/>
<dbReference type="GO" id="GO:0044010">
    <property type="term" value="P:single-species biofilm formation"/>
    <property type="evidence" value="ECO:0007669"/>
    <property type="project" value="InterPro"/>
</dbReference>
<evidence type="ECO:0000313" key="3">
    <source>
        <dbReference type="EMBL" id="BAU61768.1"/>
    </source>
</evidence>
<dbReference type="PANTHER" id="PTHR38781">
    <property type="entry name" value="ANTITOXIN DINJ-RELATED"/>
    <property type="match status" value="1"/>
</dbReference>
<dbReference type="GO" id="GO:0000987">
    <property type="term" value="F:cis-regulatory region sequence-specific DNA binding"/>
    <property type="evidence" value="ECO:0007669"/>
    <property type="project" value="InterPro"/>
</dbReference>
<dbReference type="EMBL" id="AB261016">
    <property type="protein sequence ID" value="BAU61768.1"/>
    <property type="molecule type" value="Genomic_DNA"/>
</dbReference>
<dbReference type="Gene3D" id="1.10.1220.10">
    <property type="entry name" value="Met repressor-like"/>
    <property type="match status" value="1"/>
</dbReference>
<dbReference type="GO" id="GO:0006355">
    <property type="term" value="P:regulation of DNA-templated transcription"/>
    <property type="evidence" value="ECO:0007669"/>
    <property type="project" value="InterPro"/>
</dbReference>
<keyword evidence="3" id="KW-0614">Plasmid</keyword>
<dbReference type="PANTHER" id="PTHR38781:SF1">
    <property type="entry name" value="ANTITOXIN DINJ-RELATED"/>
    <property type="match status" value="1"/>
</dbReference>
<organism evidence="3">
    <name type="scientific">Escherichia coli</name>
    <dbReference type="NCBI Taxonomy" id="562"/>
    <lineage>
        <taxon>Bacteria</taxon>
        <taxon>Pseudomonadati</taxon>
        <taxon>Pseudomonadota</taxon>
        <taxon>Gammaproteobacteria</taxon>
        <taxon>Enterobacterales</taxon>
        <taxon>Enterobacteriaceae</taxon>
        <taxon>Escherichia</taxon>
    </lineage>
</organism>
<accession>A0A140JXE1</accession>
<reference evidence="3" key="1">
    <citation type="journal article" date="2007" name="Antimicrob. Agents Chemother.">
        <title>Novel plasmid-mediated 16S rRNA m1A1408 methyltransferase, NpmA, found in a clinically isolated Escherichia coli strain resistant to structurally diverse aminoglycosides.</title>
        <authorList>
            <person name="Wachino J."/>
            <person name="Shibayama K."/>
            <person name="Kurokawa H."/>
            <person name="Kimura K."/>
            <person name="Yamane K."/>
            <person name="Suzuki S."/>
            <person name="Shibata N."/>
            <person name="Ike Y."/>
            <person name="Arakawa Y."/>
        </authorList>
    </citation>
    <scope>NUCLEOTIDE SEQUENCE</scope>
    <source>
        <plasmid evidence="3">pARS3</plasmid>
    </source>
</reference>
<dbReference type="NCBIfam" id="TIGR02384">
    <property type="entry name" value="RelB_DinJ"/>
    <property type="match status" value="1"/>
</dbReference>
<protein>
    <submittedName>
        <fullName evidence="3">RelB/DinJ family addiction module antitoxin</fullName>
    </submittedName>
</protein>
<dbReference type="GO" id="GO:0015643">
    <property type="term" value="F:toxic substance binding"/>
    <property type="evidence" value="ECO:0007669"/>
    <property type="project" value="InterPro"/>
</dbReference>
<dbReference type="Pfam" id="PF04221">
    <property type="entry name" value="RelB"/>
    <property type="match status" value="1"/>
</dbReference>
<name>A0A140JXE1_ECOLX</name>